<dbReference type="PANTHER" id="PTHR24221:SF261">
    <property type="entry name" value="GLUTATHIONE_L-CYSTEINE TRANSPORT SYSTEM ATP-BINDING_PERMEASE PROTEIN CYDD"/>
    <property type="match status" value="1"/>
</dbReference>
<dbReference type="GO" id="GO:0005524">
    <property type="term" value="F:ATP binding"/>
    <property type="evidence" value="ECO:0007669"/>
    <property type="project" value="UniProtKB-KW"/>
</dbReference>
<dbReference type="InterPro" id="IPR039421">
    <property type="entry name" value="Type_1_exporter"/>
</dbReference>
<dbReference type="HOGENOM" id="CLU_000604_84_9_6"/>
<feature type="domain" description="ABC transporter" evidence="8">
    <location>
        <begin position="351"/>
        <end position="568"/>
    </location>
</feature>
<evidence type="ECO:0000259" key="8">
    <source>
        <dbReference type="PROSITE" id="PS50893"/>
    </source>
</evidence>
<comment type="subcellular location">
    <subcellularLocation>
        <location evidence="1">Cell membrane</location>
        <topology evidence="1">Multi-pass membrane protein</topology>
    </subcellularLocation>
</comment>
<dbReference type="NCBIfam" id="TIGR02857">
    <property type="entry name" value="CydD"/>
    <property type="match status" value="1"/>
</dbReference>
<dbReference type="InterPro" id="IPR027417">
    <property type="entry name" value="P-loop_NTPase"/>
</dbReference>
<dbReference type="AlphaFoldDB" id="A0A0B4XNA6"/>
<dbReference type="PROSITE" id="PS00675">
    <property type="entry name" value="SIGMA54_INTERACT_1"/>
    <property type="match status" value="1"/>
</dbReference>
<proteinExistence type="predicted"/>
<accession>A0A0B4XNA6</accession>
<gene>
    <name evidence="10" type="ORF">S7S_07610</name>
</gene>
<evidence type="ECO:0000259" key="9">
    <source>
        <dbReference type="PROSITE" id="PS50929"/>
    </source>
</evidence>
<dbReference type="PROSITE" id="PS50893">
    <property type="entry name" value="ABC_TRANSPORTER_2"/>
    <property type="match status" value="1"/>
</dbReference>
<feature type="transmembrane region" description="Helical" evidence="7">
    <location>
        <begin position="249"/>
        <end position="273"/>
    </location>
</feature>
<dbReference type="Gene3D" id="1.20.1560.10">
    <property type="entry name" value="ABC transporter type 1, transmembrane domain"/>
    <property type="match status" value="1"/>
</dbReference>
<dbReference type="GO" id="GO:0016887">
    <property type="term" value="F:ATP hydrolysis activity"/>
    <property type="evidence" value="ECO:0007669"/>
    <property type="project" value="InterPro"/>
</dbReference>
<dbReference type="PROSITE" id="PS50929">
    <property type="entry name" value="ABC_TM1F"/>
    <property type="match status" value="1"/>
</dbReference>
<keyword evidence="6 7" id="KW-0472">Membrane</keyword>
<evidence type="ECO:0000256" key="1">
    <source>
        <dbReference type="ARBA" id="ARBA00004651"/>
    </source>
</evidence>
<feature type="transmembrane region" description="Helical" evidence="7">
    <location>
        <begin position="149"/>
        <end position="165"/>
    </location>
</feature>
<dbReference type="RefSeq" id="WP_008735685.1">
    <property type="nucleotide sequence ID" value="NZ_CP004387.1"/>
</dbReference>
<evidence type="ECO:0000256" key="4">
    <source>
        <dbReference type="ARBA" id="ARBA00022840"/>
    </source>
</evidence>
<dbReference type="InterPro" id="IPR025662">
    <property type="entry name" value="Sigma_54_int_dom_ATP-bd_1"/>
</dbReference>
<reference evidence="10 11" key="1">
    <citation type="journal article" date="2012" name="J. Bacteriol.">
        <title>Genome sequence of an alkane-degrading bacterium, Alcanivorax pacificus type strain W11-5, isolated from deep sea sediment.</title>
        <authorList>
            <person name="Lai Q."/>
            <person name="Shao Z."/>
        </authorList>
    </citation>
    <scope>NUCLEOTIDE SEQUENCE [LARGE SCALE GENOMIC DNA]</scope>
    <source>
        <strain evidence="10 11">W11-5</strain>
    </source>
</reference>
<evidence type="ECO:0000313" key="11">
    <source>
        <dbReference type="Proteomes" id="UP000006764"/>
    </source>
</evidence>
<evidence type="ECO:0000256" key="2">
    <source>
        <dbReference type="ARBA" id="ARBA00022692"/>
    </source>
</evidence>
<dbReference type="InterPro" id="IPR003439">
    <property type="entry name" value="ABC_transporter-like_ATP-bd"/>
</dbReference>
<dbReference type="EMBL" id="CP004387">
    <property type="protein sequence ID" value="AJD47938.1"/>
    <property type="molecule type" value="Genomic_DNA"/>
</dbReference>
<dbReference type="STRING" id="391936.S7S_07610"/>
<sequence length="568" mass="60115">MPPDTDQFHAARARNDGAPLRWLAGQSRHARLLLRTLYLTALLDTAFAVSQAALLAWLAAQLISGGTSLWLAALLLLLVLTVRTLNSALRARQGAGAAAEISRAVRDDVVAALLRGRGAALTPGEASTALLEQSDAIGRYHAGFATQRRIASMATLLFLAAAFSTDWIVGLILLLTAPLIPLFMILVGTGAQRAADRQLDSLRFLGGYFLDRLRGVLTLRAFAREQAEQHAVQVATDDFRRRTMKVLRIAFLTSAVLELFAALAVALVALYVGLHLLNLVAIGPGPTLDFGTGLFLLLLAPEFYQPLRQLAAGYHERAAARAAAEVLAPLLATQTMPPDTATLPTRRAPSLTLASVNFRYPDNDQPLLENASLHLPAGGCLVIRGDSGTGKSTLLKLIAGLLTPDHGQVQHNGRAVAPLSHSTGALAWAGQHPWFIHGTLADNLRLVAPAADDDTLHAVLAQCGLDNLSSGLSTPLDENGGGLSGGQGRRLGLARALLSDAPLLLLDEPTAELDPATEARVLDALRAQIGHRTVVIATHSVACAALADHSLWLSQEADGQISLEVAHV</sequence>
<keyword evidence="11" id="KW-1185">Reference proteome</keyword>
<keyword evidence="3" id="KW-0547">Nucleotide-binding</keyword>
<dbReference type="Pfam" id="PF00005">
    <property type="entry name" value="ABC_tran"/>
    <property type="match status" value="1"/>
</dbReference>
<dbReference type="OrthoDB" id="9806127at2"/>
<keyword evidence="5 7" id="KW-1133">Transmembrane helix</keyword>
<dbReference type="SUPFAM" id="SSF52540">
    <property type="entry name" value="P-loop containing nucleoside triphosphate hydrolases"/>
    <property type="match status" value="1"/>
</dbReference>
<dbReference type="GO" id="GO:0042883">
    <property type="term" value="P:cysteine transport"/>
    <property type="evidence" value="ECO:0007669"/>
    <property type="project" value="InterPro"/>
</dbReference>
<dbReference type="InterPro" id="IPR011527">
    <property type="entry name" value="ABC1_TM_dom"/>
</dbReference>
<dbReference type="KEGG" id="apac:S7S_07610"/>
<dbReference type="GO" id="GO:0034040">
    <property type="term" value="F:ATPase-coupled lipid transmembrane transporter activity"/>
    <property type="evidence" value="ECO:0007669"/>
    <property type="project" value="TreeGrafter"/>
</dbReference>
<keyword evidence="4 10" id="KW-0067">ATP-binding</keyword>
<protein>
    <submittedName>
        <fullName evidence="10">ABC transporter permease/ATP-binding protein</fullName>
    </submittedName>
</protein>
<dbReference type="GO" id="GO:0005886">
    <property type="term" value="C:plasma membrane"/>
    <property type="evidence" value="ECO:0007669"/>
    <property type="project" value="UniProtKB-SubCell"/>
</dbReference>
<dbReference type="Proteomes" id="UP000006764">
    <property type="component" value="Chromosome"/>
</dbReference>
<dbReference type="InterPro" id="IPR003593">
    <property type="entry name" value="AAA+_ATPase"/>
</dbReference>
<feature type="transmembrane region" description="Helical" evidence="7">
    <location>
        <begin position="37"/>
        <end position="57"/>
    </location>
</feature>
<evidence type="ECO:0000256" key="5">
    <source>
        <dbReference type="ARBA" id="ARBA00022989"/>
    </source>
</evidence>
<keyword evidence="2 7" id="KW-0812">Transmembrane</keyword>
<dbReference type="PANTHER" id="PTHR24221">
    <property type="entry name" value="ATP-BINDING CASSETTE SUB-FAMILY B"/>
    <property type="match status" value="1"/>
</dbReference>
<evidence type="ECO:0000256" key="7">
    <source>
        <dbReference type="SAM" id="Phobius"/>
    </source>
</evidence>
<feature type="transmembrane region" description="Helical" evidence="7">
    <location>
        <begin position="171"/>
        <end position="191"/>
    </location>
</feature>
<dbReference type="CDD" id="cd18584">
    <property type="entry name" value="ABC_6TM_AarD_CydD"/>
    <property type="match status" value="1"/>
</dbReference>
<feature type="transmembrane region" description="Helical" evidence="7">
    <location>
        <begin position="63"/>
        <end position="82"/>
    </location>
</feature>
<dbReference type="SMART" id="SM00382">
    <property type="entry name" value="AAA"/>
    <property type="match status" value="1"/>
</dbReference>
<dbReference type="SUPFAM" id="SSF90123">
    <property type="entry name" value="ABC transporter transmembrane region"/>
    <property type="match status" value="1"/>
</dbReference>
<dbReference type="InterPro" id="IPR036640">
    <property type="entry name" value="ABC1_TM_sf"/>
</dbReference>
<evidence type="ECO:0000256" key="3">
    <source>
        <dbReference type="ARBA" id="ARBA00022741"/>
    </source>
</evidence>
<dbReference type="GO" id="GO:0140359">
    <property type="term" value="F:ABC-type transporter activity"/>
    <property type="evidence" value="ECO:0007669"/>
    <property type="project" value="InterPro"/>
</dbReference>
<organism evidence="10 11">
    <name type="scientific">Isoalcanivorax pacificus W11-5</name>
    <dbReference type="NCBI Taxonomy" id="391936"/>
    <lineage>
        <taxon>Bacteria</taxon>
        <taxon>Pseudomonadati</taxon>
        <taxon>Pseudomonadota</taxon>
        <taxon>Gammaproteobacteria</taxon>
        <taxon>Oceanospirillales</taxon>
        <taxon>Alcanivoracaceae</taxon>
        <taxon>Isoalcanivorax</taxon>
    </lineage>
</organism>
<dbReference type="InterPro" id="IPR014216">
    <property type="entry name" value="ABC_transptr_CydD"/>
</dbReference>
<feature type="domain" description="ABC transmembrane type-1" evidence="9">
    <location>
        <begin position="39"/>
        <end position="319"/>
    </location>
</feature>
<dbReference type="Pfam" id="PF00664">
    <property type="entry name" value="ABC_membrane"/>
    <property type="match status" value="1"/>
</dbReference>
<evidence type="ECO:0000256" key="6">
    <source>
        <dbReference type="ARBA" id="ARBA00023136"/>
    </source>
</evidence>
<evidence type="ECO:0000313" key="10">
    <source>
        <dbReference type="EMBL" id="AJD47938.1"/>
    </source>
</evidence>
<dbReference type="Gene3D" id="3.40.50.300">
    <property type="entry name" value="P-loop containing nucleotide triphosphate hydrolases"/>
    <property type="match status" value="1"/>
</dbReference>
<name>A0A0B4XNA6_9GAMM</name>